<gene>
    <name evidence="1" type="ORF">MtrunA17_Chr4g0023511</name>
</gene>
<dbReference type="AlphaFoldDB" id="A0A396I3M0"/>
<dbReference type="EMBL" id="PSQE01000004">
    <property type="protein sequence ID" value="RHN60242.1"/>
    <property type="molecule type" value="Genomic_DNA"/>
</dbReference>
<comment type="caution">
    <text evidence="1">The sequence shown here is derived from an EMBL/GenBank/DDBJ whole genome shotgun (WGS) entry which is preliminary data.</text>
</comment>
<organism evidence="1">
    <name type="scientific">Medicago truncatula</name>
    <name type="common">Barrel medic</name>
    <name type="synonym">Medicago tribuloides</name>
    <dbReference type="NCBI Taxonomy" id="3880"/>
    <lineage>
        <taxon>Eukaryota</taxon>
        <taxon>Viridiplantae</taxon>
        <taxon>Streptophyta</taxon>
        <taxon>Embryophyta</taxon>
        <taxon>Tracheophyta</taxon>
        <taxon>Spermatophyta</taxon>
        <taxon>Magnoliopsida</taxon>
        <taxon>eudicotyledons</taxon>
        <taxon>Gunneridae</taxon>
        <taxon>Pentapetalae</taxon>
        <taxon>rosids</taxon>
        <taxon>fabids</taxon>
        <taxon>Fabales</taxon>
        <taxon>Fabaceae</taxon>
        <taxon>Papilionoideae</taxon>
        <taxon>50 kb inversion clade</taxon>
        <taxon>NPAAA clade</taxon>
        <taxon>Hologalegina</taxon>
        <taxon>IRL clade</taxon>
        <taxon>Trifolieae</taxon>
        <taxon>Medicago</taxon>
    </lineage>
</organism>
<evidence type="ECO:0000313" key="1">
    <source>
        <dbReference type="EMBL" id="RHN60242.1"/>
    </source>
</evidence>
<reference evidence="1" key="1">
    <citation type="journal article" date="2018" name="Nat. Plants">
        <title>Whole-genome landscape of Medicago truncatula symbiotic genes.</title>
        <authorList>
            <person name="Pecrix Y."/>
            <person name="Gamas P."/>
            <person name="Carrere S."/>
        </authorList>
    </citation>
    <scope>NUCLEOTIDE SEQUENCE</scope>
    <source>
        <tissue evidence="1">Leaves</tissue>
    </source>
</reference>
<proteinExistence type="predicted"/>
<sequence>MPPIQFIFLIWDRNSNIIIAFNTWFQELTMWNVTNVAQSLGKGFFVEQYM</sequence>
<dbReference type="Proteomes" id="UP000265566">
    <property type="component" value="Chromosome 4"/>
</dbReference>
<protein>
    <submittedName>
        <fullName evidence="1">Uncharacterized protein</fullName>
    </submittedName>
</protein>
<accession>A0A396I3M0</accession>
<name>A0A396I3M0_MEDTR</name>
<dbReference type="Gramene" id="rna22511">
    <property type="protein sequence ID" value="RHN60242.1"/>
    <property type="gene ID" value="gene22511"/>
</dbReference>